<dbReference type="InterPro" id="IPR009739">
    <property type="entry name" value="LprI-like_N"/>
</dbReference>
<dbReference type="PANTHER" id="PTHR39176:SF1">
    <property type="entry name" value="PERIPLASMIC PROTEIN"/>
    <property type="match status" value="1"/>
</dbReference>
<comment type="caution">
    <text evidence="2">The sequence shown here is derived from an EMBL/GenBank/DDBJ whole genome shotgun (WGS) entry which is preliminary data.</text>
</comment>
<reference evidence="2 3" key="1">
    <citation type="submission" date="2020-07" db="EMBL/GenBank/DDBJ databases">
        <authorList>
            <person name="Li M."/>
        </authorList>
    </citation>
    <scope>NUCLEOTIDE SEQUENCE [LARGE SCALE GENOMIC DNA]</scope>
    <source>
        <strain evidence="2 3">DSM 23284</strain>
    </source>
</reference>
<organism evidence="2 3">
    <name type="scientific">Stappia taiwanensis</name>
    <dbReference type="NCBI Taxonomy" id="992267"/>
    <lineage>
        <taxon>Bacteria</taxon>
        <taxon>Pseudomonadati</taxon>
        <taxon>Pseudomonadota</taxon>
        <taxon>Alphaproteobacteria</taxon>
        <taxon>Hyphomicrobiales</taxon>
        <taxon>Stappiaceae</taxon>
        <taxon>Stappia</taxon>
    </lineage>
</organism>
<evidence type="ECO:0000313" key="3">
    <source>
        <dbReference type="Proteomes" id="UP000559404"/>
    </source>
</evidence>
<gene>
    <name evidence="2" type="ORF">H1W37_14420</name>
</gene>
<dbReference type="AlphaFoldDB" id="A0A838XWI4"/>
<sequence length="103" mass="11311">MEMTYCAELDWQAADKKLNAAYATAMAAMRQTDSYLDGSMKGAADALKAAQRAWIPFRDKACASYGFLARGGTMEPMLIYQCRADLTRERTADLKELATGLGN</sequence>
<reference evidence="2 3" key="2">
    <citation type="submission" date="2020-08" db="EMBL/GenBank/DDBJ databases">
        <title>Stappia taiwanensis sp. nov., isolated from a coastal thermal spring.</title>
        <authorList>
            <person name="Kampfer P."/>
        </authorList>
    </citation>
    <scope>NUCLEOTIDE SEQUENCE [LARGE SCALE GENOMIC DNA]</scope>
    <source>
        <strain evidence="2 3">DSM 23284</strain>
    </source>
</reference>
<name>A0A838XWI4_9HYPH</name>
<proteinExistence type="predicted"/>
<evidence type="ECO:0000259" key="1">
    <source>
        <dbReference type="Pfam" id="PF07007"/>
    </source>
</evidence>
<dbReference type="Gene3D" id="1.20.1270.180">
    <property type="match status" value="1"/>
</dbReference>
<dbReference type="EMBL" id="JACEON010000014">
    <property type="protein sequence ID" value="MBA4612856.1"/>
    <property type="molecule type" value="Genomic_DNA"/>
</dbReference>
<dbReference type="PANTHER" id="PTHR39176">
    <property type="entry name" value="PERIPLASMIC PROTEIN-RELATED"/>
    <property type="match status" value="1"/>
</dbReference>
<dbReference type="Proteomes" id="UP000559404">
    <property type="component" value="Unassembled WGS sequence"/>
</dbReference>
<protein>
    <submittedName>
        <fullName evidence="2">DUF1311 domain-containing protein</fullName>
    </submittedName>
</protein>
<keyword evidence="3" id="KW-1185">Reference proteome</keyword>
<accession>A0A838XWI4</accession>
<dbReference type="Pfam" id="PF07007">
    <property type="entry name" value="LprI"/>
    <property type="match status" value="1"/>
</dbReference>
<evidence type="ECO:0000313" key="2">
    <source>
        <dbReference type="EMBL" id="MBA4612856.1"/>
    </source>
</evidence>
<feature type="domain" description="Lysozyme inhibitor LprI-like N-terminal" evidence="1">
    <location>
        <begin position="2"/>
        <end position="94"/>
    </location>
</feature>